<reference evidence="1 2" key="1">
    <citation type="journal article" date="2017" name="Gigascience">
        <title>Draft genome of the honey bee ectoparasitic mite, Tropilaelaps mercedesae, is shaped by the parasitic life history.</title>
        <authorList>
            <person name="Dong X."/>
            <person name="Armstrong S.D."/>
            <person name="Xia D."/>
            <person name="Makepeace B.L."/>
            <person name="Darby A.C."/>
            <person name="Kadowaki T."/>
        </authorList>
    </citation>
    <scope>NUCLEOTIDE SEQUENCE [LARGE SCALE GENOMIC DNA]</scope>
    <source>
        <strain evidence="1">Wuxi-XJTLU</strain>
    </source>
</reference>
<gene>
    <name evidence="1" type="ORF">BIW11_03506</name>
</gene>
<sequence>MPLQQAPKVKMSDGHEIPILGLGTWKVGQ</sequence>
<protein>
    <submittedName>
        <fullName evidence="1">Aldo-keto reductase family 1 member B10 isoform 1</fullName>
    </submittedName>
</protein>
<evidence type="ECO:0000313" key="1">
    <source>
        <dbReference type="EMBL" id="OQR73824.1"/>
    </source>
</evidence>
<dbReference type="Proteomes" id="UP000192247">
    <property type="component" value="Unassembled WGS sequence"/>
</dbReference>
<evidence type="ECO:0000313" key="2">
    <source>
        <dbReference type="Proteomes" id="UP000192247"/>
    </source>
</evidence>
<proteinExistence type="predicted"/>
<comment type="caution">
    <text evidence="1">The sequence shown here is derived from an EMBL/GenBank/DDBJ whole genome shotgun (WGS) entry which is preliminary data.</text>
</comment>
<dbReference type="EMBL" id="MNPL01009212">
    <property type="protein sequence ID" value="OQR73824.1"/>
    <property type="molecule type" value="Genomic_DNA"/>
</dbReference>
<name>A0A1V9XJW0_9ACAR</name>
<organism evidence="1 2">
    <name type="scientific">Tropilaelaps mercedesae</name>
    <dbReference type="NCBI Taxonomy" id="418985"/>
    <lineage>
        <taxon>Eukaryota</taxon>
        <taxon>Metazoa</taxon>
        <taxon>Ecdysozoa</taxon>
        <taxon>Arthropoda</taxon>
        <taxon>Chelicerata</taxon>
        <taxon>Arachnida</taxon>
        <taxon>Acari</taxon>
        <taxon>Parasitiformes</taxon>
        <taxon>Mesostigmata</taxon>
        <taxon>Gamasina</taxon>
        <taxon>Dermanyssoidea</taxon>
        <taxon>Laelapidae</taxon>
        <taxon>Tropilaelaps</taxon>
    </lineage>
</organism>
<dbReference type="AlphaFoldDB" id="A0A1V9XJW0"/>
<accession>A0A1V9XJW0</accession>
<keyword evidence="2" id="KW-1185">Reference proteome</keyword>
<dbReference type="InParanoid" id="A0A1V9XJW0"/>